<evidence type="ECO:0000256" key="1">
    <source>
        <dbReference type="ARBA" id="ARBA00022441"/>
    </source>
</evidence>
<evidence type="ECO:0000256" key="3">
    <source>
        <dbReference type="SAM" id="SignalP"/>
    </source>
</evidence>
<dbReference type="InterPro" id="IPR019936">
    <property type="entry name" value="NanM_proteobact"/>
</dbReference>
<dbReference type="NCBIfam" id="TIGR03547">
    <property type="entry name" value="muta_rot_YjhT"/>
    <property type="match status" value="1"/>
</dbReference>
<dbReference type="Proteomes" id="UP000650477">
    <property type="component" value="Unassembled WGS sequence"/>
</dbReference>
<gene>
    <name evidence="4" type="ORF">CYG68_00385</name>
</gene>
<keyword evidence="3" id="KW-0732">Signal</keyword>
<dbReference type="InterPro" id="IPR056734">
    <property type="entry name" value="NANM"/>
</dbReference>
<accession>A0A8I0PX46</accession>
<evidence type="ECO:0000313" key="5">
    <source>
        <dbReference type="Proteomes" id="UP000650477"/>
    </source>
</evidence>
<evidence type="ECO:0000313" key="4">
    <source>
        <dbReference type="EMBL" id="MBE8610889.1"/>
    </source>
</evidence>
<dbReference type="PANTHER" id="PTHR45632">
    <property type="entry name" value="LD33804P"/>
    <property type="match status" value="1"/>
</dbReference>
<reference evidence="4" key="1">
    <citation type="submission" date="2017-12" db="EMBL/GenBank/DDBJ databases">
        <title>Genome sequencing and analysis.</title>
        <authorList>
            <person name="Huang Y.-T."/>
        </authorList>
    </citation>
    <scope>NUCLEOTIDE SEQUENCE</scope>
    <source>
        <strain evidence="4">VGH116</strain>
    </source>
</reference>
<feature type="chain" id="PRO_5034112702" evidence="3">
    <location>
        <begin position="30"/>
        <end position="386"/>
    </location>
</feature>
<organism evidence="4 5">
    <name type="scientific">Morganella morganii</name>
    <name type="common">Proteus morganii</name>
    <dbReference type="NCBI Taxonomy" id="582"/>
    <lineage>
        <taxon>Bacteria</taxon>
        <taxon>Pseudomonadati</taxon>
        <taxon>Pseudomonadota</taxon>
        <taxon>Gammaproteobacteria</taxon>
        <taxon>Enterobacterales</taxon>
        <taxon>Morganellaceae</taxon>
        <taxon>Morganella</taxon>
    </lineage>
</organism>
<dbReference type="InterPro" id="IPR015915">
    <property type="entry name" value="Kelch-typ_b-propeller"/>
</dbReference>
<keyword evidence="1" id="KW-0880">Kelch repeat</keyword>
<dbReference type="NCBIfam" id="NF010730">
    <property type="entry name" value="PRK14131.1"/>
    <property type="match status" value="1"/>
</dbReference>
<sequence length="386" mass="42772">MHMKIINKIPYLFFTIILSSPIFSSTSFADKLPDLPVVLKNGTGVISQNIIYIGLGSTGNSWYKLDLNENKKWEKIADFPGTPRDQAIAINLNNDIYIFGGAGKENIESETISSLTDVYRYSPSEDKWIKINTSSPYGLVGHAGVSISTNKAIILGGVNKQIFDKYFIDLNNTKNNSPMKNKVINDYFNKPIESYFFNRVILTYNADNNQWNSLGTIPFNGTAGSSLVKDNNTITLINGELKPGLRTSEIQTALLENNQLQWNTTVQKLPPPSPEQQQDGLAGAFAGYSAHTLLVAGGTNFPGSQAKYSQKHYFAHQDLDKKWHKEIYGLIDDQWKVIGELPIPLGYGITIEHGNSLYLIGGETTKGEAVNSVITLTIKDKDLIIN</sequence>
<dbReference type="EMBL" id="PKLF01000001">
    <property type="protein sequence ID" value="MBE8610889.1"/>
    <property type="molecule type" value="Genomic_DNA"/>
</dbReference>
<dbReference type="RefSeq" id="WP_193829291.1">
    <property type="nucleotide sequence ID" value="NZ_JBECUU010000002.1"/>
</dbReference>
<name>A0A8I0PX46_MORMO</name>
<keyword evidence="2" id="KW-0677">Repeat</keyword>
<comment type="caution">
    <text evidence="4">The sequence shown here is derived from an EMBL/GenBank/DDBJ whole genome shotgun (WGS) entry which is preliminary data.</text>
</comment>
<protein>
    <submittedName>
        <fullName evidence="4">N-acetylneuraminic acid mutarotase</fullName>
    </submittedName>
</protein>
<feature type="signal peptide" evidence="3">
    <location>
        <begin position="1"/>
        <end position="29"/>
    </location>
</feature>
<dbReference type="SUPFAM" id="SSF117281">
    <property type="entry name" value="Kelch motif"/>
    <property type="match status" value="1"/>
</dbReference>
<dbReference type="Gene3D" id="2.120.10.80">
    <property type="entry name" value="Kelch-type beta propeller"/>
    <property type="match status" value="2"/>
</dbReference>
<proteinExistence type="predicted"/>
<dbReference type="AlphaFoldDB" id="A0A8I0PX46"/>
<dbReference type="Pfam" id="PF24996">
    <property type="entry name" value="NANM"/>
    <property type="match status" value="1"/>
</dbReference>
<evidence type="ECO:0000256" key="2">
    <source>
        <dbReference type="ARBA" id="ARBA00022737"/>
    </source>
</evidence>